<dbReference type="Proteomes" id="UP001519460">
    <property type="component" value="Unassembled WGS sequence"/>
</dbReference>
<name>A0ABD0KEZ8_9CAEN</name>
<organism evidence="1 2">
    <name type="scientific">Batillaria attramentaria</name>
    <dbReference type="NCBI Taxonomy" id="370345"/>
    <lineage>
        <taxon>Eukaryota</taxon>
        <taxon>Metazoa</taxon>
        <taxon>Spiralia</taxon>
        <taxon>Lophotrochozoa</taxon>
        <taxon>Mollusca</taxon>
        <taxon>Gastropoda</taxon>
        <taxon>Caenogastropoda</taxon>
        <taxon>Sorbeoconcha</taxon>
        <taxon>Cerithioidea</taxon>
        <taxon>Batillariidae</taxon>
        <taxon>Batillaria</taxon>
    </lineage>
</organism>
<gene>
    <name evidence="1" type="ORF">BaRGS_00023071</name>
</gene>
<keyword evidence="2" id="KW-1185">Reference proteome</keyword>
<comment type="caution">
    <text evidence="1">The sequence shown here is derived from an EMBL/GenBank/DDBJ whole genome shotgun (WGS) entry which is preliminary data.</text>
</comment>
<dbReference type="AlphaFoldDB" id="A0ABD0KEZ8"/>
<sequence length="148" mass="17272">LADNDVPYMDIVRDLQGVKLDVQWELEVVPVTMAKRKWLAMVRDHYPPQMEIMSHTEVLSGLRELTEGVLKYEGNQVEFTDRLLFIKATQSRLENGYPSVQRYSARQFEPFPAQRDLKLTMKLSTDSITPARTRTTKAHPQQYKFLWG</sequence>
<evidence type="ECO:0000313" key="1">
    <source>
        <dbReference type="EMBL" id="KAK7485622.1"/>
    </source>
</evidence>
<dbReference type="EMBL" id="JACVVK020000191">
    <property type="protein sequence ID" value="KAK7485622.1"/>
    <property type="molecule type" value="Genomic_DNA"/>
</dbReference>
<protein>
    <submittedName>
        <fullName evidence="1">Uncharacterized protein</fullName>
    </submittedName>
</protein>
<reference evidence="1 2" key="1">
    <citation type="journal article" date="2023" name="Sci. Data">
        <title>Genome assembly of the Korean intertidal mud-creeper Batillaria attramentaria.</title>
        <authorList>
            <person name="Patra A.K."/>
            <person name="Ho P.T."/>
            <person name="Jun S."/>
            <person name="Lee S.J."/>
            <person name="Kim Y."/>
            <person name="Won Y.J."/>
        </authorList>
    </citation>
    <scope>NUCLEOTIDE SEQUENCE [LARGE SCALE GENOMIC DNA]</scope>
    <source>
        <strain evidence="1">Wonlab-2016</strain>
    </source>
</reference>
<feature type="non-terminal residue" evidence="1">
    <location>
        <position position="1"/>
    </location>
</feature>
<accession>A0ABD0KEZ8</accession>
<evidence type="ECO:0000313" key="2">
    <source>
        <dbReference type="Proteomes" id="UP001519460"/>
    </source>
</evidence>
<proteinExistence type="predicted"/>